<dbReference type="PANTHER" id="PTHR14002:SF59">
    <property type="entry name" value="CUB AND ZONA PELLUCIDA-LIKE DOMAIN-CONTAINING PROTEIN 1-RELATED"/>
    <property type="match status" value="1"/>
</dbReference>
<accession>A0A9Q1I615</accession>
<dbReference type="Gene3D" id="2.60.40.4100">
    <property type="entry name" value="Zona pellucida, ZP-C domain"/>
    <property type="match status" value="1"/>
</dbReference>
<evidence type="ECO:0000259" key="4">
    <source>
        <dbReference type="PROSITE" id="PS51034"/>
    </source>
</evidence>
<dbReference type="InterPro" id="IPR055356">
    <property type="entry name" value="ZP-N"/>
</dbReference>
<name>A0A9Q1I615_CONCO</name>
<proteinExistence type="predicted"/>
<dbReference type="InterPro" id="IPR055355">
    <property type="entry name" value="ZP-C"/>
</dbReference>
<protein>
    <recommendedName>
        <fullName evidence="4">ZP domain-containing protein</fullName>
    </recommendedName>
</protein>
<dbReference type="InterPro" id="IPR001507">
    <property type="entry name" value="ZP_dom"/>
</dbReference>
<dbReference type="Pfam" id="PF00100">
    <property type="entry name" value="Zona_pellucida"/>
    <property type="match status" value="1"/>
</dbReference>
<dbReference type="SMART" id="SM00241">
    <property type="entry name" value="ZP"/>
    <property type="match status" value="1"/>
</dbReference>
<dbReference type="AlphaFoldDB" id="A0A9Q1I615"/>
<dbReference type="InterPro" id="IPR042235">
    <property type="entry name" value="ZP-C_dom"/>
</dbReference>
<evidence type="ECO:0000256" key="3">
    <source>
        <dbReference type="SAM" id="Phobius"/>
    </source>
</evidence>
<reference evidence="5" key="1">
    <citation type="journal article" date="2023" name="Science">
        <title>Genome structures resolve the early diversification of teleost fishes.</title>
        <authorList>
            <person name="Parey E."/>
            <person name="Louis A."/>
            <person name="Montfort J."/>
            <person name="Bouchez O."/>
            <person name="Roques C."/>
            <person name="Iampietro C."/>
            <person name="Lluch J."/>
            <person name="Castinel A."/>
            <person name="Donnadieu C."/>
            <person name="Desvignes T."/>
            <person name="Floi Bucao C."/>
            <person name="Jouanno E."/>
            <person name="Wen M."/>
            <person name="Mejri S."/>
            <person name="Dirks R."/>
            <person name="Jansen H."/>
            <person name="Henkel C."/>
            <person name="Chen W.J."/>
            <person name="Zahm M."/>
            <person name="Cabau C."/>
            <person name="Klopp C."/>
            <person name="Thompson A.W."/>
            <person name="Robinson-Rechavi M."/>
            <person name="Braasch I."/>
            <person name="Lecointre G."/>
            <person name="Bobe J."/>
            <person name="Postlethwait J.H."/>
            <person name="Berthelot C."/>
            <person name="Roest Crollius H."/>
            <person name="Guiguen Y."/>
        </authorList>
    </citation>
    <scope>NUCLEOTIDE SEQUENCE</scope>
    <source>
        <strain evidence="5">Concon-B</strain>
    </source>
</reference>
<keyword evidence="6" id="KW-1185">Reference proteome</keyword>
<evidence type="ECO:0000256" key="1">
    <source>
        <dbReference type="ARBA" id="ARBA00022729"/>
    </source>
</evidence>
<comment type="caution">
    <text evidence="5">The sequence shown here is derived from an EMBL/GenBank/DDBJ whole genome shotgun (WGS) entry which is preliminary data.</text>
</comment>
<evidence type="ECO:0000313" key="6">
    <source>
        <dbReference type="Proteomes" id="UP001152803"/>
    </source>
</evidence>
<gene>
    <name evidence="5" type="ORF">COCON_G00056000</name>
</gene>
<keyword evidence="3" id="KW-1133">Transmembrane helix</keyword>
<dbReference type="Pfam" id="PF23344">
    <property type="entry name" value="ZP-N"/>
    <property type="match status" value="1"/>
</dbReference>
<keyword evidence="3" id="KW-0472">Membrane</keyword>
<dbReference type="OrthoDB" id="10063988at2759"/>
<dbReference type="Gene3D" id="2.60.40.3210">
    <property type="entry name" value="Zona pellucida, ZP-N domain"/>
    <property type="match status" value="1"/>
</dbReference>
<keyword evidence="2" id="KW-1015">Disulfide bond</keyword>
<feature type="transmembrane region" description="Helical" evidence="3">
    <location>
        <begin position="430"/>
        <end position="452"/>
    </location>
</feature>
<keyword evidence="3" id="KW-0812">Transmembrane</keyword>
<dbReference type="EMBL" id="JAFJMO010000003">
    <property type="protein sequence ID" value="KAJ8283081.1"/>
    <property type="molecule type" value="Genomic_DNA"/>
</dbReference>
<evidence type="ECO:0000313" key="5">
    <source>
        <dbReference type="EMBL" id="KAJ8283081.1"/>
    </source>
</evidence>
<feature type="domain" description="ZP" evidence="4">
    <location>
        <begin position="142"/>
        <end position="387"/>
    </location>
</feature>
<keyword evidence="1" id="KW-0732">Signal</keyword>
<dbReference type="PROSITE" id="PS51034">
    <property type="entry name" value="ZP_2"/>
    <property type="match status" value="1"/>
</dbReference>
<dbReference type="Proteomes" id="UP001152803">
    <property type="component" value="Unassembled WGS sequence"/>
</dbReference>
<dbReference type="PANTHER" id="PTHR14002">
    <property type="entry name" value="ENDOGLIN/TGF-BETA RECEPTOR TYPE III"/>
    <property type="match status" value="1"/>
</dbReference>
<evidence type="ECO:0000256" key="2">
    <source>
        <dbReference type="ARBA" id="ARBA00023157"/>
    </source>
</evidence>
<sequence length="467" mass="51255">MSVESSSVTPISKIPLQFVIKVKPSLVNCTEGLLIPALVDPSPEDGEILNAPVGKPLEIYIAAEAQQSQLTDIVVTGPLGISNTFTGSNEIITKWTPTEREVGDEFPVCFSAESQSGGDFYHSTMRCVIVKVKPKIGERNVICTETTMMLEAERSLVQGLDGTSFSLLDPSCAVSFNNTHLFAITPLDGCGTVAEGTGENVTFRNELRKVEKAGAVITRTDDIEIDFSCSFTKKGSVSTYFKALKRAMVYTEDGFGKFSFEFQFFHSQHYDINVDPLTYPIEVRLKEMIYMQIKSKSSLQNTVLFVESCKATPEDGPNHATFYSIIDNGCKMDKTVQVYPSQSNQFRFGMQAFKFIGLHTEVYMSCSVMLCLAGDPNTRCAQGCISQSHVAKRSVPGQTARHDIMQGPLRLKRSSDDEGLRFSSISSVNINVNVLAVTFLAAMALVCAVVVYKIKKSSENLVPSSEI</sequence>
<organism evidence="5 6">
    <name type="scientific">Conger conger</name>
    <name type="common">Conger eel</name>
    <name type="synonym">Muraena conger</name>
    <dbReference type="NCBI Taxonomy" id="82655"/>
    <lineage>
        <taxon>Eukaryota</taxon>
        <taxon>Metazoa</taxon>
        <taxon>Chordata</taxon>
        <taxon>Craniata</taxon>
        <taxon>Vertebrata</taxon>
        <taxon>Euteleostomi</taxon>
        <taxon>Actinopterygii</taxon>
        <taxon>Neopterygii</taxon>
        <taxon>Teleostei</taxon>
        <taxon>Anguilliformes</taxon>
        <taxon>Congridae</taxon>
        <taxon>Conger</taxon>
    </lineage>
</organism>